<protein>
    <recommendedName>
        <fullName evidence="3">Secreted protein</fullName>
    </recommendedName>
</protein>
<keyword evidence="1" id="KW-0732">Signal</keyword>
<reference evidence="2" key="2">
    <citation type="journal article" date="2015" name="Data Brief">
        <title>Shoot transcriptome of the giant reed, Arundo donax.</title>
        <authorList>
            <person name="Barrero R.A."/>
            <person name="Guerrero F.D."/>
            <person name="Moolhuijzen P."/>
            <person name="Goolsby J.A."/>
            <person name="Tidwell J."/>
            <person name="Bellgard S.E."/>
            <person name="Bellgard M.I."/>
        </authorList>
    </citation>
    <scope>NUCLEOTIDE SEQUENCE</scope>
    <source>
        <tissue evidence="2">Shoot tissue taken approximately 20 cm above the soil surface</tissue>
    </source>
</reference>
<sequence length="84" mass="9913">MPRPCLMRWLLTMLLQRVSGEKRCDWCLTIVQYDEGTWFTNGTGYPYLQHTARNVQVKPTWNCYGIWSCMCKALWALILIHTPC</sequence>
<dbReference type="EMBL" id="GBRH01230052">
    <property type="protein sequence ID" value="JAD67843.1"/>
    <property type="molecule type" value="Transcribed_RNA"/>
</dbReference>
<evidence type="ECO:0000313" key="2">
    <source>
        <dbReference type="EMBL" id="JAD67843.1"/>
    </source>
</evidence>
<evidence type="ECO:0000256" key="1">
    <source>
        <dbReference type="SAM" id="SignalP"/>
    </source>
</evidence>
<organism evidence="2">
    <name type="scientific">Arundo donax</name>
    <name type="common">Giant reed</name>
    <name type="synonym">Donax arundinaceus</name>
    <dbReference type="NCBI Taxonomy" id="35708"/>
    <lineage>
        <taxon>Eukaryota</taxon>
        <taxon>Viridiplantae</taxon>
        <taxon>Streptophyta</taxon>
        <taxon>Embryophyta</taxon>
        <taxon>Tracheophyta</taxon>
        <taxon>Spermatophyta</taxon>
        <taxon>Magnoliopsida</taxon>
        <taxon>Liliopsida</taxon>
        <taxon>Poales</taxon>
        <taxon>Poaceae</taxon>
        <taxon>PACMAD clade</taxon>
        <taxon>Arundinoideae</taxon>
        <taxon>Arundineae</taxon>
        <taxon>Arundo</taxon>
    </lineage>
</organism>
<dbReference type="AlphaFoldDB" id="A0A0A9C055"/>
<feature type="chain" id="PRO_5002045928" description="Secreted protein" evidence="1">
    <location>
        <begin position="21"/>
        <end position="84"/>
    </location>
</feature>
<evidence type="ECO:0008006" key="3">
    <source>
        <dbReference type="Google" id="ProtNLM"/>
    </source>
</evidence>
<accession>A0A0A9C055</accession>
<name>A0A0A9C055_ARUDO</name>
<reference evidence="2" key="1">
    <citation type="submission" date="2014-09" db="EMBL/GenBank/DDBJ databases">
        <authorList>
            <person name="Magalhaes I.L.F."/>
            <person name="Oliveira U."/>
            <person name="Santos F.R."/>
            <person name="Vidigal T.H.D.A."/>
            <person name="Brescovit A.D."/>
            <person name="Santos A.J."/>
        </authorList>
    </citation>
    <scope>NUCLEOTIDE SEQUENCE</scope>
    <source>
        <tissue evidence="2">Shoot tissue taken approximately 20 cm above the soil surface</tissue>
    </source>
</reference>
<proteinExistence type="predicted"/>
<feature type="signal peptide" evidence="1">
    <location>
        <begin position="1"/>
        <end position="20"/>
    </location>
</feature>